<accession>A0ABN1MTU3</accession>
<keyword evidence="1" id="KW-0472">Membrane</keyword>
<keyword evidence="1" id="KW-1133">Transmembrane helix</keyword>
<evidence type="ECO:0000313" key="2">
    <source>
        <dbReference type="EMBL" id="GAA0876393.1"/>
    </source>
</evidence>
<proteinExistence type="predicted"/>
<reference evidence="2 3" key="1">
    <citation type="journal article" date="2019" name="Int. J. Syst. Evol. Microbiol.">
        <title>The Global Catalogue of Microorganisms (GCM) 10K type strain sequencing project: providing services to taxonomists for standard genome sequencing and annotation.</title>
        <authorList>
            <consortium name="The Broad Institute Genomics Platform"/>
            <consortium name="The Broad Institute Genome Sequencing Center for Infectious Disease"/>
            <person name="Wu L."/>
            <person name="Ma J."/>
        </authorList>
    </citation>
    <scope>NUCLEOTIDE SEQUENCE [LARGE SCALE GENOMIC DNA]</scope>
    <source>
        <strain evidence="2 3">JCM 16083</strain>
    </source>
</reference>
<dbReference type="EMBL" id="BAAAFH010000022">
    <property type="protein sequence ID" value="GAA0876393.1"/>
    <property type="molecule type" value="Genomic_DNA"/>
</dbReference>
<comment type="caution">
    <text evidence="2">The sequence shown here is derived from an EMBL/GenBank/DDBJ whole genome shotgun (WGS) entry which is preliminary data.</text>
</comment>
<protein>
    <submittedName>
        <fullName evidence="2">Uncharacterized protein</fullName>
    </submittedName>
</protein>
<evidence type="ECO:0000313" key="3">
    <source>
        <dbReference type="Proteomes" id="UP001501126"/>
    </source>
</evidence>
<dbReference type="Proteomes" id="UP001501126">
    <property type="component" value="Unassembled WGS sequence"/>
</dbReference>
<feature type="transmembrane region" description="Helical" evidence="1">
    <location>
        <begin position="30"/>
        <end position="46"/>
    </location>
</feature>
<name>A0ABN1MTU3_9FLAO</name>
<sequence length="167" mass="19224">MNKAPLLFTLICFVLYLTLRHFTGEIWISLLVFIPPVGLLITNLALRKNLRYKSWFIRYLGFLLEKKEFTTNSTISTDLLFDKLLEIIQDSEFQLLDADKTSFSLLCGTSVNFWTWGENIYIQLEPGEGSTTHLQFVSTNLFGGSSWNRNTNNYSSFINSLEDSLTI</sequence>
<organism evidence="2 3">
    <name type="scientific">Wandonia haliotis</name>
    <dbReference type="NCBI Taxonomy" id="574963"/>
    <lineage>
        <taxon>Bacteria</taxon>
        <taxon>Pseudomonadati</taxon>
        <taxon>Bacteroidota</taxon>
        <taxon>Flavobacteriia</taxon>
        <taxon>Flavobacteriales</taxon>
        <taxon>Crocinitomicaceae</taxon>
        <taxon>Wandonia</taxon>
    </lineage>
</organism>
<keyword evidence="1" id="KW-0812">Transmembrane</keyword>
<gene>
    <name evidence="2" type="ORF">GCM10009118_28030</name>
</gene>
<evidence type="ECO:0000256" key="1">
    <source>
        <dbReference type="SAM" id="Phobius"/>
    </source>
</evidence>
<dbReference type="RefSeq" id="WP_343789125.1">
    <property type="nucleotide sequence ID" value="NZ_BAAAFH010000022.1"/>
</dbReference>
<keyword evidence="3" id="KW-1185">Reference proteome</keyword>